<evidence type="ECO:0000259" key="8">
    <source>
        <dbReference type="Pfam" id="PF00078"/>
    </source>
</evidence>
<keyword evidence="3" id="KW-0548">Nucleotidyltransferase</keyword>
<evidence type="ECO:0000256" key="4">
    <source>
        <dbReference type="ARBA" id="ARBA00022722"/>
    </source>
</evidence>
<keyword evidence="5" id="KW-0255">Endonuclease</keyword>
<evidence type="ECO:0000313" key="9">
    <source>
        <dbReference type="EMBL" id="GAA0171700.1"/>
    </source>
</evidence>
<dbReference type="PANTHER" id="PTHR24559:SF444">
    <property type="entry name" value="REVERSE TRANSCRIPTASE DOMAIN-CONTAINING PROTEIN"/>
    <property type="match status" value="1"/>
</dbReference>
<dbReference type="FunFam" id="3.10.10.10:FF:000007">
    <property type="entry name" value="Retrovirus-related Pol polyprotein from transposon 17.6-like Protein"/>
    <property type="match status" value="1"/>
</dbReference>
<evidence type="ECO:0000313" key="10">
    <source>
        <dbReference type="Proteomes" id="UP001454036"/>
    </source>
</evidence>
<feature type="domain" description="Reverse transcriptase" evidence="8">
    <location>
        <begin position="36"/>
        <end position="85"/>
    </location>
</feature>
<dbReference type="InterPro" id="IPR000477">
    <property type="entry name" value="RT_dom"/>
</dbReference>
<sequence length="89" mass="10316">MAYVYTFYQSEQSMPQGFLSFYPLPCLGRLVDGSVGHEVFDLMDASRGYHQIRMAPEDEEKTAFITEYQLYCWKVMPFGLKNARAISGW</sequence>
<dbReference type="GO" id="GO:0003964">
    <property type="term" value="F:RNA-directed DNA polymerase activity"/>
    <property type="evidence" value="ECO:0007669"/>
    <property type="project" value="UniProtKB-KW"/>
</dbReference>
<dbReference type="InterPro" id="IPR043502">
    <property type="entry name" value="DNA/RNA_pol_sf"/>
</dbReference>
<keyword evidence="10" id="KW-1185">Reference proteome</keyword>
<comment type="caution">
    <text evidence="9">The sequence shown here is derived from an EMBL/GenBank/DDBJ whole genome shotgun (WGS) entry which is preliminary data.</text>
</comment>
<dbReference type="PANTHER" id="PTHR24559">
    <property type="entry name" value="TRANSPOSON TY3-I GAG-POL POLYPROTEIN"/>
    <property type="match status" value="1"/>
</dbReference>
<evidence type="ECO:0000256" key="3">
    <source>
        <dbReference type="ARBA" id="ARBA00022695"/>
    </source>
</evidence>
<keyword evidence="6" id="KW-0378">Hydrolase</keyword>
<dbReference type="GO" id="GO:0008233">
    <property type="term" value="F:peptidase activity"/>
    <property type="evidence" value="ECO:0007669"/>
    <property type="project" value="UniProtKB-KW"/>
</dbReference>
<keyword evidence="1" id="KW-0645">Protease</keyword>
<dbReference type="SUPFAM" id="SSF56672">
    <property type="entry name" value="DNA/RNA polymerases"/>
    <property type="match status" value="1"/>
</dbReference>
<evidence type="ECO:0000256" key="1">
    <source>
        <dbReference type="ARBA" id="ARBA00022670"/>
    </source>
</evidence>
<accession>A0AAV3R5V3</accession>
<reference evidence="9 10" key="1">
    <citation type="submission" date="2024-01" db="EMBL/GenBank/DDBJ databases">
        <title>The complete chloroplast genome sequence of Lithospermum erythrorhizon: insights into the phylogenetic relationship among Boraginaceae species and the maternal lineages of purple gromwells.</title>
        <authorList>
            <person name="Okada T."/>
            <person name="Watanabe K."/>
        </authorList>
    </citation>
    <scope>NUCLEOTIDE SEQUENCE [LARGE SCALE GENOMIC DNA]</scope>
</reference>
<keyword evidence="4" id="KW-0540">Nuclease</keyword>
<keyword evidence="7" id="KW-0695">RNA-directed DNA polymerase</keyword>
<dbReference type="GO" id="GO:0004519">
    <property type="term" value="F:endonuclease activity"/>
    <property type="evidence" value="ECO:0007669"/>
    <property type="project" value="UniProtKB-KW"/>
</dbReference>
<evidence type="ECO:0000256" key="5">
    <source>
        <dbReference type="ARBA" id="ARBA00022759"/>
    </source>
</evidence>
<evidence type="ECO:0000256" key="2">
    <source>
        <dbReference type="ARBA" id="ARBA00022679"/>
    </source>
</evidence>
<dbReference type="AlphaFoldDB" id="A0AAV3R5V3"/>
<dbReference type="InterPro" id="IPR053134">
    <property type="entry name" value="RNA-dir_DNA_polymerase"/>
</dbReference>
<protein>
    <recommendedName>
        <fullName evidence="8">Reverse transcriptase domain-containing protein</fullName>
    </recommendedName>
</protein>
<evidence type="ECO:0000256" key="7">
    <source>
        <dbReference type="ARBA" id="ARBA00022918"/>
    </source>
</evidence>
<dbReference type="Proteomes" id="UP001454036">
    <property type="component" value="Unassembled WGS sequence"/>
</dbReference>
<dbReference type="GO" id="GO:0006508">
    <property type="term" value="P:proteolysis"/>
    <property type="evidence" value="ECO:0007669"/>
    <property type="project" value="UniProtKB-KW"/>
</dbReference>
<keyword evidence="2" id="KW-0808">Transferase</keyword>
<name>A0AAV3R5V3_LITER</name>
<evidence type="ECO:0000256" key="6">
    <source>
        <dbReference type="ARBA" id="ARBA00022801"/>
    </source>
</evidence>
<dbReference type="EMBL" id="BAABME010007782">
    <property type="protein sequence ID" value="GAA0171700.1"/>
    <property type="molecule type" value="Genomic_DNA"/>
</dbReference>
<proteinExistence type="predicted"/>
<gene>
    <name evidence="9" type="ORF">LIER_25674</name>
</gene>
<dbReference type="Gene3D" id="3.10.10.10">
    <property type="entry name" value="HIV Type 1 Reverse Transcriptase, subunit A, domain 1"/>
    <property type="match status" value="1"/>
</dbReference>
<organism evidence="9 10">
    <name type="scientific">Lithospermum erythrorhizon</name>
    <name type="common">Purple gromwell</name>
    <name type="synonym">Lithospermum officinale var. erythrorhizon</name>
    <dbReference type="NCBI Taxonomy" id="34254"/>
    <lineage>
        <taxon>Eukaryota</taxon>
        <taxon>Viridiplantae</taxon>
        <taxon>Streptophyta</taxon>
        <taxon>Embryophyta</taxon>
        <taxon>Tracheophyta</taxon>
        <taxon>Spermatophyta</taxon>
        <taxon>Magnoliopsida</taxon>
        <taxon>eudicotyledons</taxon>
        <taxon>Gunneridae</taxon>
        <taxon>Pentapetalae</taxon>
        <taxon>asterids</taxon>
        <taxon>lamiids</taxon>
        <taxon>Boraginales</taxon>
        <taxon>Boraginaceae</taxon>
        <taxon>Boraginoideae</taxon>
        <taxon>Lithospermeae</taxon>
        <taxon>Lithospermum</taxon>
    </lineage>
</organism>
<dbReference type="Pfam" id="PF00078">
    <property type="entry name" value="RVT_1"/>
    <property type="match status" value="1"/>
</dbReference>